<reference evidence="1 2" key="1">
    <citation type="submission" date="2024-01" db="EMBL/GenBank/DDBJ databases">
        <authorList>
            <person name="Allen C."/>
            <person name="Tagirdzhanova G."/>
        </authorList>
    </citation>
    <scope>NUCLEOTIDE SEQUENCE [LARGE SCALE GENOMIC DNA]</scope>
</reference>
<protein>
    <recommendedName>
        <fullName evidence="3">Transcription factor domain-containing protein</fullName>
    </recommendedName>
</protein>
<sequence length="568" mass="62879">MPAFPWEALHNDVAPPFADAQLNAALDFDLLGNANDMTSYPFFLSFDSENEASVNGFPASPWLFHNICADGVSMQDTSSLILPASYTRQSRTRKELPPWLHKVPSTVHPHDPHIVRAFVEEFLVNMSHTFPTFQNLNVHGDTLPDVILAMAAVGGLFSKIDGSFRVAMSMYTDARRLASGRVWSQPCTSDSQYLDLIRAYIAIEVFGFYSGDARSMECSEACHRHLLQVLDDAGVLSSDTSMSPEGATERLELLASVYTLESYYVVLLRRAPCLYGHSLVDMFEQQPRQRASDGHFDPFQAFSNLFKSTVNPCLPIITSPSPLSTLCCLSALATLSWHARPRKPHRSSQGPLSLWSQEHVELALHRWFQSTETAVTAADPTPTHSAAALSTAILFHMTYISLYIDMDSVHQFVAAKLRSSSAKDAHDKLERISHRASKTNSRTAMLHVTALLDAVKQLVVFAPYKTRTSSSSEDTPETRSTAEAPHISICIYSASVILWVASIIVQVQVQVQPDHPGDKAHLEGGIHLLSRLQSRMARKLCHTLVRLHSSPNTKKDVGPRNISSNSNV</sequence>
<keyword evidence="2" id="KW-1185">Reference proteome</keyword>
<name>A0ABP0ATK9_9PEZI</name>
<organism evidence="1 2">
    <name type="scientific">Sporothrix eucalyptigena</name>
    <dbReference type="NCBI Taxonomy" id="1812306"/>
    <lineage>
        <taxon>Eukaryota</taxon>
        <taxon>Fungi</taxon>
        <taxon>Dikarya</taxon>
        <taxon>Ascomycota</taxon>
        <taxon>Pezizomycotina</taxon>
        <taxon>Sordariomycetes</taxon>
        <taxon>Sordariomycetidae</taxon>
        <taxon>Ophiostomatales</taxon>
        <taxon>Ophiostomataceae</taxon>
        <taxon>Sporothrix</taxon>
    </lineage>
</organism>
<dbReference type="EMBL" id="CAWUHD010000005">
    <property type="protein sequence ID" value="CAK7210479.1"/>
    <property type="molecule type" value="Genomic_DNA"/>
</dbReference>
<comment type="caution">
    <text evidence="1">The sequence shown here is derived from an EMBL/GenBank/DDBJ whole genome shotgun (WGS) entry which is preliminary data.</text>
</comment>
<dbReference type="Proteomes" id="UP001642482">
    <property type="component" value="Unassembled WGS sequence"/>
</dbReference>
<evidence type="ECO:0008006" key="3">
    <source>
        <dbReference type="Google" id="ProtNLM"/>
    </source>
</evidence>
<gene>
    <name evidence="1" type="ORF">SEUCBS140593_000838</name>
</gene>
<evidence type="ECO:0000313" key="2">
    <source>
        <dbReference type="Proteomes" id="UP001642482"/>
    </source>
</evidence>
<proteinExistence type="predicted"/>
<accession>A0ABP0ATK9</accession>
<evidence type="ECO:0000313" key="1">
    <source>
        <dbReference type="EMBL" id="CAK7210479.1"/>
    </source>
</evidence>